<evidence type="ECO:0000313" key="2">
    <source>
        <dbReference type="EMBL" id="KAF6405159.1"/>
    </source>
</evidence>
<keyword evidence="3" id="KW-1185">Reference proteome</keyword>
<feature type="compositionally biased region" description="Polar residues" evidence="1">
    <location>
        <begin position="1"/>
        <end position="11"/>
    </location>
</feature>
<evidence type="ECO:0000256" key="1">
    <source>
        <dbReference type="SAM" id="MobiDB-lite"/>
    </source>
</evidence>
<feature type="region of interest" description="Disordered" evidence="1">
    <location>
        <begin position="1"/>
        <end position="62"/>
    </location>
</feature>
<feature type="compositionally biased region" description="Low complexity" evidence="1">
    <location>
        <begin position="48"/>
        <end position="58"/>
    </location>
</feature>
<dbReference type="Proteomes" id="UP000593571">
    <property type="component" value="Unassembled WGS sequence"/>
</dbReference>
<reference evidence="2 3" key="1">
    <citation type="journal article" date="2020" name="Nature">
        <title>Six reference-quality genomes reveal evolution of bat adaptations.</title>
        <authorList>
            <person name="Jebb D."/>
            <person name="Huang Z."/>
            <person name="Pippel M."/>
            <person name="Hughes G.M."/>
            <person name="Lavrichenko K."/>
            <person name="Devanna P."/>
            <person name="Winkler S."/>
            <person name="Jermiin L.S."/>
            <person name="Skirmuntt E.C."/>
            <person name="Katzourakis A."/>
            <person name="Burkitt-Gray L."/>
            <person name="Ray D.A."/>
            <person name="Sullivan K.A.M."/>
            <person name="Roscito J.G."/>
            <person name="Kirilenko B.M."/>
            <person name="Davalos L.M."/>
            <person name="Corthals A.P."/>
            <person name="Power M.L."/>
            <person name="Jones G."/>
            <person name="Ransome R.D."/>
            <person name="Dechmann D.K.N."/>
            <person name="Locatelli A.G."/>
            <person name="Puechmaille S.J."/>
            <person name="Fedrigo O."/>
            <person name="Jarvis E.D."/>
            <person name="Hiller M."/>
            <person name="Vernes S.C."/>
            <person name="Myers E.W."/>
            <person name="Teeling E.C."/>
        </authorList>
    </citation>
    <scope>NUCLEOTIDE SEQUENCE [LARGE SCALE GENOMIC DNA]</scope>
    <source>
        <strain evidence="2">MRouAeg1</strain>
        <tissue evidence="2">Muscle</tissue>
    </source>
</reference>
<dbReference type="AlphaFoldDB" id="A0A7J8C2W5"/>
<dbReference type="EMBL" id="JACASE010000015">
    <property type="protein sequence ID" value="KAF6405159.1"/>
    <property type="molecule type" value="Genomic_DNA"/>
</dbReference>
<name>A0A7J8C2W5_ROUAE</name>
<organism evidence="2 3">
    <name type="scientific">Rousettus aegyptiacus</name>
    <name type="common">Egyptian fruit bat</name>
    <name type="synonym">Pteropus aegyptiacus</name>
    <dbReference type="NCBI Taxonomy" id="9407"/>
    <lineage>
        <taxon>Eukaryota</taxon>
        <taxon>Metazoa</taxon>
        <taxon>Chordata</taxon>
        <taxon>Craniata</taxon>
        <taxon>Vertebrata</taxon>
        <taxon>Euteleostomi</taxon>
        <taxon>Mammalia</taxon>
        <taxon>Eutheria</taxon>
        <taxon>Laurasiatheria</taxon>
        <taxon>Chiroptera</taxon>
        <taxon>Yinpterochiroptera</taxon>
        <taxon>Pteropodoidea</taxon>
        <taxon>Pteropodidae</taxon>
        <taxon>Rousettinae</taxon>
        <taxon>Rousettus</taxon>
    </lineage>
</organism>
<sequence>MGHSNSASHCTPPSLLPLPGPQAVSCPAVGASRTPGRPEPGPHGQGFPPRARPAGGPRPASPVPGFASVRCCPGFASPENAPASQSQVACGGRAYRRLHRHSHRSRNFAASFCSKFNMTPSRVGDTWHVAECFLDSAILSPAPVVNT</sequence>
<accession>A0A7J8C2W5</accession>
<comment type="caution">
    <text evidence="2">The sequence shown here is derived from an EMBL/GenBank/DDBJ whole genome shotgun (WGS) entry which is preliminary data.</text>
</comment>
<evidence type="ECO:0000313" key="3">
    <source>
        <dbReference type="Proteomes" id="UP000593571"/>
    </source>
</evidence>
<protein>
    <submittedName>
        <fullName evidence="2">Uncharacterized protein</fullName>
    </submittedName>
</protein>
<gene>
    <name evidence="2" type="ORF">HJG63_009469</name>
</gene>
<proteinExistence type="predicted"/>